<feature type="transmembrane region" description="Helical" evidence="1">
    <location>
        <begin position="92"/>
        <end position="114"/>
    </location>
</feature>
<protein>
    <submittedName>
        <fullName evidence="2">Uncharacterized protein</fullName>
    </submittedName>
</protein>
<dbReference type="RefSeq" id="WP_311191646.1">
    <property type="nucleotide sequence ID" value="NZ_CP115541.1"/>
</dbReference>
<keyword evidence="1" id="KW-0472">Membrane</keyword>
<accession>A0ABY9YNY5</accession>
<name>A0ABY9YNY5_9GAMM</name>
<evidence type="ECO:0000256" key="1">
    <source>
        <dbReference type="SAM" id="Phobius"/>
    </source>
</evidence>
<keyword evidence="3" id="KW-1185">Reference proteome</keyword>
<evidence type="ECO:0000313" key="2">
    <source>
        <dbReference type="EMBL" id="WNH52447.1"/>
    </source>
</evidence>
<evidence type="ECO:0000313" key="3">
    <source>
        <dbReference type="Proteomes" id="UP001302072"/>
    </source>
</evidence>
<organism evidence="2 3">
    <name type="scientific">Stenotrophomonas oahuensis</name>
    <dbReference type="NCBI Taxonomy" id="3003271"/>
    <lineage>
        <taxon>Bacteria</taxon>
        <taxon>Pseudomonadati</taxon>
        <taxon>Pseudomonadota</taxon>
        <taxon>Gammaproteobacteria</taxon>
        <taxon>Lysobacterales</taxon>
        <taxon>Lysobacteraceae</taxon>
        <taxon>Stenotrophomonas</taxon>
    </lineage>
</organism>
<dbReference type="Proteomes" id="UP001302072">
    <property type="component" value="Chromosome"/>
</dbReference>
<gene>
    <name evidence="2" type="ORF">PDM29_19345</name>
</gene>
<keyword evidence="1" id="KW-1133">Transmembrane helix</keyword>
<proteinExistence type="predicted"/>
<sequence>MSIRTAIRNLKAELPAIKEHLSESKAGINELAFDLYDDVADLERELYVARVRAKEILKEEKAFNRAVTRNYVMPHIKALAKGAWADLKIGAYYAWCLPFSLVVWLAFILVGVAVTGATFSLRKGGETVERLIDAL</sequence>
<reference evidence="2 3" key="1">
    <citation type="submission" date="2022-12" db="EMBL/GenBank/DDBJ databases">
        <title>Two new species, Stenotrophomonas aracearum and Stenotrophomonas oahuensis, isolated from Anthurium (Araceae family) in Hawaii.</title>
        <authorList>
            <person name="Chunag S.C."/>
            <person name="Dobhal S."/>
            <person name="Alvarez A."/>
            <person name="Arif M."/>
        </authorList>
    </citation>
    <scope>NUCLEOTIDE SEQUENCE [LARGE SCALE GENOMIC DNA]</scope>
    <source>
        <strain evidence="2 3">A5586</strain>
    </source>
</reference>
<keyword evidence="1" id="KW-0812">Transmembrane</keyword>
<dbReference type="EMBL" id="CP115541">
    <property type="protein sequence ID" value="WNH52447.1"/>
    <property type="molecule type" value="Genomic_DNA"/>
</dbReference>